<dbReference type="InterPro" id="IPR003676">
    <property type="entry name" value="SAUR_fam"/>
</dbReference>
<dbReference type="AlphaFoldDB" id="A0AAV5FLB4"/>
<protein>
    <submittedName>
        <fullName evidence="2">Uncharacterized protein</fullName>
    </submittedName>
</protein>
<evidence type="ECO:0000313" key="2">
    <source>
        <dbReference type="EMBL" id="GJN35572.1"/>
    </source>
</evidence>
<proteinExistence type="inferred from homology"/>
<dbReference type="PANTHER" id="PTHR31374:SF134">
    <property type="entry name" value="AUXIN-RESPONSIVE PROTEIN"/>
    <property type="match status" value="1"/>
</dbReference>
<comment type="similarity">
    <text evidence="1">Belongs to the ARG7 family.</text>
</comment>
<dbReference type="Proteomes" id="UP001054889">
    <property type="component" value="Unassembled WGS sequence"/>
</dbReference>
<gene>
    <name evidence="2" type="primary">gb24362</name>
    <name evidence="2" type="ORF">PR202_gb24362</name>
</gene>
<organism evidence="2 3">
    <name type="scientific">Eleusine coracana subsp. coracana</name>
    <dbReference type="NCBI Taxonomy" id="191504"/>
    <lineage>
        <taxon>Eukaryota</taxon>
        <taxon>Viridiplantae</taxon>
        <taxon>Streptophyta</taxon>
        <taxon>Embryophyta</taxon>
        <taxon>Tracheophyta</taxon>
        <taxon>Spermatophyta</taxon>
        <taxon>Magnoliopsida</taxon>
        <taxon>Liliopsida</taxon>
        <taxon>Poales</taxon>
        <taxon>Poaceae</taxon>
        <taxon>PACMAD clade</taxon>
        <taxon>Chloridoideae</taxon>
        <taxon>Cynodonteae</taxon>
        <taxon>Eleusininae</taxon>
        <taxon>Eleusine</taxon>
    </lineage>
</organism>
<sequence length="104" mass="11687">MWRSRKQGAKATVPAWYACTTGGDIESEKVPKGYVPMVLIDGEDDDEGQRIMVHVRMLRKPCMAALLDMAAQQFGLSQRGVLRIPCNVMHFEKVMNGLMFEAAR</sequence>
<dbReference type="Pfam" id="PF02519">
    <property type="entry name" value="Auxin_inducible"/>
    <property type="match status" value="1"/>
</dbReference>
<name>A0AAV5FLB4_ELECO</name>
<keyword evidence="3" id="KW-1185">Reference proteome</keyword>
<evidence type="ECO:0000256" key="1">
    <source>
        <dbReference type="ARBA" id="ARBA00006974"/>
    </source>
</evidence>
<evidence type="ECO:0000313" key="3">
    <source>
        <dbReference type="Proteomes" id="UP001054889"/>
    </source>
</evidence>
<dbReference type="PANTHER" id="PTHR31374">
    <property type="entry name" value="AUXIN-INDUCED PROTEIN-LIKE-RELATED"/>
    <property type="match status" value="1"/>
</dbReference>
<reference evidence="2" key="1">
    <citation type="journal article" date="2018" name="DNA Res.">
        <title>Multiple hybrid de novo genome assembly of finger millet, an orphan allotetraploid crop.</title>
        <authorList>
            <person name="Hatakeyama M."/>
            <person name="Aluri S."/>
            <person name="Balachadran M.T."/>
            <person name="Sivarajan S.R."/>
            <person name="Patrignani A."/>
            <person name="Gruter S."/>
            <person name="Poveda L."/>
            <person name="Shimizu-Inatsugi R."/>
            <person name="Baeten J."/>
            <person name="Francoijs K.J."/>
            <person name="Nataraja K.N."/>
            <person name="Reddy Y.A.N."/>
            <person name="Phadnis S."/>
            <person name="Ravikumar R.L."/>
            <person name="Schlapbach R."/>
            <person name="Sreeman S.M."/>
            <person name="Shimizu K.K."/>
        </authorList>
    </citation>
    <scope>NUCLEOTIDE SEQUENCE</scope>
</reference>
<dbReference type="EMBL" id="BQKI01000088">
    <property type="protein sequence ID" value="GJN35572.1"/>
    <property type="molecule type" value="Genomic_DNA"/>
</dbReference>
<accession>A0AAV5FLB4</accession>
<comment type="caution">
    <text evidence="2">The sequence shown here is derived from an EMBL/GenBank/DDBJ whole genome shotgun (WGS) entry which is preliminary data.</text>
</comment>
<reference evidence="2" key="2">
    <citation type="submission" date="2021-12" db="EMBL/GenBank/DDBJ databases">
        <title>Resequencing data analysis of finger millet.</title>
        <authorList>
            <person name="Hatakeyama M."/>
            <person name="Aluri S."/>
            <person name="Balachadran M.T."/>
            <person name="Sivarajan S.R."/>
            <person name="Poveda L."/>
            <person name="Shimizu-Inatsugi R."/>
            <person name="Schlapbach R."/>
            <person name="Sreeman S.M."/>
            <person name="Shimizu K.K."/>
        </authorList>
    </citation>
    <scope>NUCLEOTIDE SEQUENCE</scope>
</reference>
<dbReference type="GO" id="GO:0009733">
    <property type="term" value="P:response to auxin"/>
    <property type="evidence" value="ECO:0007669"/>
    <property type="project" value="InterPro"/>
</dbReference>